<evidence type="ECO:0000313" key="3">
    <source>
        <dbReference type="Proteomes" id="UP000649604"/>
    </source>
</evidence>
<evidence type="ECO:0000256" key="1">
    <source>
        <dbReference type="SAM" id="Phobius"/>
    </source>
</evidence>
<comment type="caution">
    <text evidence="2">The sequence shown here is derived from an EMBL/GenBank/DDBJ whole genome shotgun (WGS) entry which is preliminary data.</text>
</comment>
<protein>
    <submittedName>
        <fullName evidence="2">YfhO family protein</fullName>
    </submittedName>
</protein>
<keyword evidence="1" id="KW-0812">Transmembrane</keyword>
<dbReference type="InterPro" id="IPR018580">
    <property type="entry name" value="Uncharacterised_YfhO"/>
</dbReference>
<organism evidence="2 3">
    <name type="scientific">candidate division KSB3 bacterium</name>
    <dbReference type="NCBI Taxonomy" id="2044937"/>
    <lineage>
        <taxon>Bacteria</taxon>
        <taxon>candidate division KSB3</taxon>
    </lineage>
</organism>
<dbReference type="PANTHER" id="PTHR38454:SF1">
    <property type="entry name" value="INTEGRAL MEMBRANE PROTEIN"/>
    <property type="match status" value="1"/>
</dbReference>
<dbReference type="AlphaFoldDB" id="A0A9D5JZA6"/>
<feature type="transmembrane region" description="Helical" evidence="1">
    <location>
        <begin position="298"/>
        <end position="322"/>
    </location>
</feature>
<evidence type="ECO:0000313" key="2">
    <source>
        <dbReference type="EMBL" id="MBD3326920.1"/>
    </source>
</evidence>
<sequence length="329" mass="36627">AGARVNFYAPTAFFTQTPPVVKTVHQTIGDGRLFRSPQILPPMVYVAPDNPFAVPSDHVMWLYRWKFEVLAKYLAAYYQIPVIFHEDYDLLAQKHLMTLTSLIEAMSWERRLPLLSAGAVTLILAPDALSVPGVEQIATIPNLGKVPVFLYANNTAAHRLTFVTQWKMARSDDEALGLMLSPGYDPRQHVVLQASQTSSLWSFLHPVQRQRAAFVAPRECEEPVDAVIKPISATTLSASYAVSTNCEGYLVFADPVYPGWHVTVDGQETALWRANYAFSAIFLPTGTHVIRRYYRPQVLLLGMVSSLLVGGVLLLIASTGWLRPPSKKM</sequence>
<name>A0A9D5JZA6_9BACT</name>
<keyword evidence="1" id="KW-0472">Membrane</keyword>
<dbReference type="EMBL" id="WJJP01000660">
    <property type="protein sequence ID" value="MBD3326920.1"/>
    <property type="molecule type" value="Genomic_DNA"/>
</dbReference>
<feature type="non-terminal residue" evidence="2">
    <location>
        <position position="1"/>
    </location>
</feature>
<dbReference type="Proteomes" id="UP000649604">
    <property type="component" value="Unassembled WGS sequence"/>
</dbReference>
<dbReference type="PANTHER" id="PTHR38454">
    <property type="entry name" value="INTEGRAL MEMBRANE PROTEIN-RELATED"/>
    <property type="match status" value="1"/>
</dbReference>
<reference evidence="2" key="1">
    <citation type="submission" date="2019-11" db="EMBL/GenBank/DDBJ databases">
        <title>Microbial mats filling the niche in hypersaline microbial mats.</title>
        <authorList>
            <person name="Wong H.L."/>
            <person name="Macleod F.I."/>
            <person name="White R.A. III"/>
            <person name="Burns B.P."/>
        </authorList>
    </citation>
    <scope>NUCLEOTIDE SEQUENCE</scope>
    <source>
        <strain evidence="2">Rbin_158</strain>
    </source>
</reference>
<proteinExistence type="predicted"/>
<keyword evidence="1" id="KW-1133">Transmembrane helix</keyword>
<dbReference type="Pfam" id="PF09586">
    <property type="entry name" value="YfhO"/>
    <property type="match status" value="1"/>
</dbReference>
<accession>A0A9D5JZA6</accession>
<gene>
    <name evidence="2" type="ORF">GF339_20210</name>
</gene>